<evidence type="ECO:0000259" key="1">
    <source>
        <dbReference type="SMART" id="SM00901"/>
    </source>
</evidence>
<dbReference type="AlphaFoldDB" id="A0A1M5WJK0"/>
<protein>
    <submittedName>
        <fullName evidence="2">FRG domain-containing protein</fullName>
    </submittedName>
</protein>
<reference evidence="2 3" key="1">
    <citation type="submission" date="2016-11" db="EMBL/GenBank/DDBJ databases">
        <authorList>
            <person name="Jaros S."/>
            <person name="Januszkiewicz K."/>
            <person name="Wedrychowicz H."/>
        </authorList>
    </citation>
    <scope>NUCLEOTIDE SEQUENCE [LARGE SCALE GENOMIC DNA]</scope>
    <source>
        <strain evidence="2 3">DSM 6191</strain>
    </source>
</reference>
<dbReference type="Proteomes" id="UP000184241">
    <property type="component" value="Unassembled WGS sequence"/>
</dbReference>
<name>A0A1M5WJK0_9CLOT</name>
<proteinExistence type="predicted"/>
<dbReference type="SMART" id="SM00901">
    <property type="entry name" value="FRG"/>
    <property type="match status" value="1"/>
</dbReference>
<evidence type="ECO:0000313" key="3">
    <source>
        <dbReference type="Proteomes" id="UP000184241"/>
    </source>
</evidence>
<dbReference type="Pfam" id="PF08867">
    <property type="entry name" value="FRG"/>
    <property type="match status" value="1"/>
</dbReference>
<dbReference type="EMBL" id="FQXU01000004">
    <property type="protein sequence ID" value="SHH87597.1"/>
    <property type="molecule type" value="Genomic_DNA"/>
</dbReference>
<sequence>MFFIFFEKIYTNPFVEKAFYLVCGEKLITDGYCDMNRYISGKISKDSMLQILKNIDSPFTELYRSKFVEAKDIEKALDEFINSKAMKNYGNVDFMKFEEAQALINWIYKSINTMEERLVATKEMMKSLKEKYKLSSEVNISQGIVYLNSTVDLNFLSSIEEFFKYIREMSLPGKTLFYRGHAEANYILIPSLMRRHNWRINERKMYNELIIKCPSSFEKMKSHLEYLVEMQHYGLPTRLLDITTNPLVALYFACENYQDSFGEIVVFSVDDNSIKYPQSDTVSILASLPMFDYEKQQEMYECASDKNMSQEQFNIKVHRLLQEVKSEKPAFRDEIEKNDLLSSVVVLPLKNNNRVLKQDGAFILCGLSKNYKDLDLNELRYKDSNKKRQVFIIKEKKSFIDMLNAFSINKSTLFPEIDDVADFIKGRY</sequence>
<organism evidence="2 3">
    <name type="scientific">Clostridium intestinale DSM 6191</name>
    <dbReference type="NCBI Taxonomy" id="1121320"/>
    <lineage>
        <taxon>Bacteria</taxon>
        <taxon>Bacillati</taxon>
        <taxon>Bacillota</taxon>
        <taxon>Clostridia</taxon>
        <taxon>Eubacteriales</taxon>
        <taxon>Clostridiaceae</taxon>
        <taxon>Clostridium</taxon>
    </lineage>
</organism>
<gene>
    <name evidence="2" type="ORF">SAMN02745941_01119</name>
</gene>
<dbReference type="InterPro" id="IPR014966">
    <property type="entry name" value="FRG-dom"/>
</dbReference>
<evidence type="ECO:0000313" key="2">
    <source>
        <dbReference type="EMBL" id="SHH87597.1"/>
    </source>
</evidence>
<accession>A0A1M5WJK0</accession>
<dbReference type="RefSeq" id="WP_073017545.1">
    <property type="nucleotide sequence ID" value="NZ_FQXU01000004.1"/>
</dbReference>
<feature type="domain" description="FRG" evidence="1">
    <location>
        <begin position="172"/>
        <end position="265"/>
    </location>
</feature>